<gene>
    <name evidence="3" type="primary">LOC112295345</name>
    <name evidence="2" type="ORF">PHYPA_022689</name>
</gene>
<dbReference type="Gramene" id="Pp3c18_3800V3.1">
    <property type="protein sequence ID" value="Pp3c18_3800V3.1"/>
    <property type="gene ID" value="Pp3c18_3800"/>
</dbReference>
<dbReference type="InterPro" id="IPR001623">
    <property type="entry name" value="DnaJ_domain"/>
</dbReference>
<dbReference type="EnsemblPlants" id="Pp3c18_3800V3.1">
    <property type="protein sequence ID" value="Pp3c18_3800V3.1"/>
    <property type="gene ID" value="Pp3c18_3800"/>
</dbReference>
<dbReference type="AlphaFoldDB" id="A0A2K1IZU5"/>
<dbReference type="Gramene" id="Pp3c18_3800V3.3">
    <property type="protein sequence ID" value="Pp3c18_3800V3.3"/>
    <property type="gene ID" value="Pp3c18_3800"/>
</dbReference>
<evidence type="ECO:0000259" key="1">
    <source>
        <dbReference type="PROSITE" id="PS50076"/>
    </source>
</evidence>
<dbReference type="KEGG" id="ppp:112295345"/>
<dbReference type="SMR" id="A0A2K1IZU5"/>
<dbReference type="InterPro" id="IPR050817">
    <property type="entry name" value="DjlA_DnaK_co-chaperone"/>
</dbReference>
<protein>
    <recommendedName>
        <fullName evidence="1">J domain-containing protein</fullName>
    </recommendedName>
</protein>
<feature type="domain" description="J" evidence="1">
    <location>
        <begin position="75"/>
        <end position="131"/>
    </location>
</feature>
<dbReference type="PANTHER" id="PTHR24074">
    <property type="entry name" value="CO-CHAPERONE PROTEIN DJLA"/>
    <property type="match status" value="1"/>
</dbReference>
<dbReference type="EnsemblPlants" id="Pp3c18_3800V3.3">
    <property type="protein sequence ID" value="Pp3c18_3800V3.3"/>
    <property type="gene ID" value="Pp3c18_3800"/>
</dbReference>
<evidence type="ECO:0000313" key="4">
    <source>
        <dbReference type="Proteomes" id="UP000006727"/>
    </source>
</evidence>
<accession>A0A2K1IZU5</accession>
<organism evidence="2">
    <name type="scientific">Physcomitrium patens</name>
    <name type="common">Spreading-leaved earth moss</name>
    <name type="synonym">Physcomitrella patens</name>
    <dbReference type="NCBI Taxonomy" id="3218"/>
    <lineage>
        <taxon>Eukaryota</taxon>
        <taxon>Viridiplantae</taxon>
        <taxon>Streptophyta</taxon>
        <taxon>Embryophyta</taxon>
        <taxon>Bryophyta</taxon>
        <taxon>Bryophytina</taxon>
        <taxon>Bryopsida</taxon>
        <taxon>Funariidae</taxon>
        <taxon>Funariales</taxon>
        <taxon>Funariaceae</taxon>
        <taxon>Physcomitrium</taxon>
    </lineage>
</organism>
<proteinExistence type="predicted"/>
<dbReference type="OrthoDB" id="10250354at2759"/>
<dbReference type="PRINTS" id="PR00625">
    <property type="entry name" value="JDOMAIN"/>
</dbReference>
<dbReference type="InterPro" id="IPR036869">
    <property type="entry name" value="J_dom_sf"/>
</dbReference>
<dbReference type="SMART" id="SM00271">
    <property type="entry name" value="DnaJ"/>
    <property type="match status" value="1"/>
</dbReference>
<dbReference type="Gramene" id="Pp3c18_3800V3.2">
    <property type="protein sequence ID" value="Pp3c18_3800V3.2"/>
    <property type="gene ID" value="Pp3c18_3800"/>
</dbReference>
<dbReference type="RefSeq" id="XP_024402558.1">
    <property type="nucleotide sequence ID" value="XM_024546790.2"/>
</dbReference>
<dbReference type="STRING" id="3218.A0A2K1IZU5"/>
<dbReference type="EMBL" id="ABEU02000018">
    <property type="protein sequence ID" value="PNR34791.1"/>
    <property type="molecule type" value="Genomic_DNA"/>
</dbReference>
<dbReference type="EnsemblPlants" id="Pp3c18_3800V3.2">
    <property type="protein sequence ID" value="Pp3c18_3800V3.2"/>
    <property type="gene ID" value="Pp3c18_3800"/>
</dbReference>
<dbReference type="Pfam" id="PF00226">
    <property type="entry name" value="DnaJ"/>
    <property type="match status" value="1"/>
</dbReference>
<dbReference type="Gene3D" id="1.10.287.110">
    <property type="entry name" value="DnaJ domain"/>
    <property type="match status" value="1"/>
</dbReference>
<dbReference type="Proteomes" id="UP000006727">
    <property type="component" value="Chromosome 18"/>
</dbReference>
<dbReference type="SUPFAM" id="SSF46565">
    <property type="entry name" value="Chaperone J-domain"/>
    <property type="match status" value="1"/>
</dbReference>
<dbReference type="GeneID" id="112295345"/>
<sequence length="180" mass="19908">MRKLLRGGHLSITRVFTDSNVERVILQSSLHADSVTHSMSSVSPPRTLLPEERLKKAGRWGSSIRALNGAGGYGEHFATLGLSAAASRPDIKKAYRELARQYHPDVCEGEHCDLVFKQVNNAYKVALEAEEQGVANQADDCLDGFMGANDDSWDDWEEWMGWEGAGVSDYALKINSVYSF</sequence>
<reference evidence="3" key="3">
    <citation type="submission" date="2020-12" db="UniProtKB">
        <authorList>
            <consortium name="EnsemblPlants"/>
        </authorList>
    </citation>
    <scope>IDENTIFICATION</scope>
</reference>
<reference evidence="2 4" key="2">
    <citation type="journal article" date="2018" name="Plant J.">
        <title>The Physcomitrella patens chromosome-scale assembly reveals moss genome structure and evolution.</title>
        <authorList>
            <person name="Lang D."/>
            <person name="Ullrich K.K."/>
            <person name="Murat F."/>
            <person name="Fuchs J."/>
            <person name="Jenkins J."/>
            <person name="Haas F.B."/>
            <person name="Piednoel M."/>
            <person name="Gundlach H."/>
            <person name="Van Bel M."/>
            <person name="Meyberg R."/>
            <person name="Vives C."/>
            <person name="Morata J."/>
            <person name="Symeonidi A."/>
            <person name="Hiss M."/>
            <person name="Muchero W."/>
            <person name="Kamisugi Y."/>
            <person name="Saleh O."/>
            <person name="Blanc G."/>
            <person name="Decker E.L."/>
            <person name="van Gessel N."/>
            <person name="Grimwood J."/>
            <person name="Hayes R.D."/>
            <person name="Graham S.W."/>
            <person name="Gunter L.E."/>
            <person name="McDaniel S.F."/>
            <person name="Hoernstein S.N.W."/>
            <person name="Larsson A."/>
            <person name="Li F.W."/>
            <person name="Perroud P.F."/>
            <person name="Phillips J."/>
            <person name="Ranjan P."/>
            <person name="Rokshar D.S."/>
            <person name="Rothfels C.J."/>
            <person name="Schneider L."/>
            <person name="Shu S."/>
            <person name="Stevenson D.W."/>
            <person name="Thummler F."/>
            <person name="Tillich M."/>
            <person name="Villarreal Aguilar J.C."/>
            <person name="Widiez T."/>
            <person name="Wong G.K."/>
            <person name="Wymore A."/>
            <person name="Zhang Y."/>
            <person name="Zimmer A.D."/>
            <person name="Quatrano R.S."/>
            <person name="Mayer K.F.X."/>
            <person name="Goodstein D."/>
            <person name="Casacuberta J.M."/>
            <person name="Vandepoele K."/>
            <person name="Reski R."/>
            <person name="Cuming A.C."/>
            <person name="Tuskan G.A."/>
            <person name="Maumus F."/>
            <person name="Salse J."/>
            <person name="Schmutz J."/>
            <person name="Rensing S.A."/>
        </authorList>
    </citation>
    <scope>NUCLEOTIDE SEQUENCE [LARGE SCALE GENOMIC DNA]</scope>
    <source>
        <strain evidence="3 4">cv. Gransden 2004</strain>
    </source>
</reference>
<dbReference type="PROSITE" id="PS50076">
    <property type="entry name" value="DNAJ_2"/>
    <property type="match status" value="1"/>
</dbReference>
<dbReference type="PaxDb" id="3218-PP1S17_154V6.1"/>
<evidence type="ECO:0000313" key="3">
    <source>
        <dbReference type="EnsemblPlants" id="Pp3c18_3800V3.1"/>
    </source>
</evidence>
<dbReference type="CDD" id="cd06257">
    <property type="entry name" value="DnaJ"/>
    <property type="match status" value="1"/>
</dbReference>
<reference evidence="2 4" key="1">
    <citation type="journal article" date="2008" name="Science">
        <title>The Physcomitrella genome reveals evolutionary insights into the conquest of land by plants.</title>
        <authorList>
            <person name="Rensing S."/>
            <person name="Lang D."/>
            <person name="Zimmer A."/>
            <person name="Terry A."/>
            <person name="Salamov A."/>
            <person name="Shapiro H."/>
            <person name="Nishiyama T."/>
            <person name="Perroud P.-F."/>
            <person name="Lindquist E."/>
            <person name="Kamisugi Y."/>
            <person name="Tanahashi T."/>
            <person name="Sakakibara K."/>
            <person name="Fujita T."/>
            <person name="Oishi K."/>
            <person name="Shin-I T."/>
            <person name="Kuroki Y."/>
            <person name="Toyoda A."/>
            <person name="Suzuki Y."/>
            <person name="Hashimoto A."/>
            <person name="Yamaguchi K."/>
            <person name="Sugano A."/>
            <person name="Kohara Y."/>
            <person name="Fujiyama A."/>
            <person name="Anterola A."/>
            <person name="Aoki S."/>
            <person name="Ashton N."/>
            <person name="Barbazuk W.B."/>
            <person name="Barker E."/>
            <person name="Bennetzen J."/>
            <person name="Bezanilla M."/>
            <person name="Blankenship R."/>
            <person name="Cho S.H."/>
            <person name="Dutcher S."/>
            <person name="Estelle M."/>
            <person name="Fawcett J.A."/>
            <person name="Gundlach H."/>
            <person name="Hanada K."/>
            <person name="Heyl A."/>
            <person name="Hicks K.A."/>
            <person name="Hugh J."/>
            <person name="Lohr M."/>
            <person name="Mayer K."/>
            <person name="Melkozernov A."/>
            <person name="Murata T."/>
            <person name="Nelson D."/>
            <person name="Pils B."/>
            <person name="Prigge M."/>
            <person name="Reiss B."/>
            <person name="Renner T."/>
            <person name="Rombauts S."/>
            <person name="Rushton P."/>
            <person name="Sanderfoot A."/>
            <person name="Schween G."/>
            <person name="Shiu S.-H."/>
            <person name="Stueber K."/>
            <person name="Theodoulou F.L."/>
            <person name="Tu H."/>
            <person name="Van de Peer Y."/>
            <person name="Verrier P.J."/>
            <person name="Waters E."/>
            <person name="Wood A."/>
            <person name="Yang L."/>
            <person name="Cove D."/>
            <person name="Cuming A."/>
            <person name="Hasebe M."/>
            <person name="Lucas S."/>
            <person name="Mishler D.B."/>
            <person name="Reski R."/>
            <person name="Grigoriev I."/>
            <person name="Quatrano R.S."/>
            <person name="Boore J.L."/>
        </authorList>
    </citation>
    <scope>NUCLEOTIDE SEQUENCE [LARGE SCALE GENOMIC DNA]</scope>
    <source>
        <strain evidence="3 4">cv. Gransden 2004</strain>
    </source>
</reference>
<keyword evidence="4" id="KW-1185">Reference proteome</keyword>
<evidence type="ECO:0000313" key="2">
    <source>
        <dbReference type="EMBL" id="PNR34791.1"/>
    </source>
</evidence>
<name>A0A2K1IZU5_PHYPA</name>